<evidence type="ECO:0000256" key="3">
    <source>
        <dbReference type="ARBA" id="ARBA00022679"/>
    </source>
</evidence>
<dbReference type="SMART" id="SM00827">
    <property type="entry name" value="PKS_AT"/>
    <property type="match status" value="1"/>
</dbReference>
<dbReference type="SUPFAM" id="SSF53335">
    <property type="entry name" value="S-adenosyl-L-methionine-dependent methyltransferases"/>
    <property type="match status" value="1"/>
</dbReference>
<dbReference type="Gene3D" id="3.40.47.10">
    <property type="match status" value="1"/>
</dbReference>
<keyword evidence="1" id="KW-0596">Phosphopantetheine</keyword>
<dbReference type="CDD" id="cd05195">
    <property type="entry name" value="enoyl_red"/>
    <property type="match status" value="1"/>
</dbReference>
<keyword evidence="2" id="KW-0597">Phosphoprotein</keyword>
<dbReference type="InterPro" id="IPR006162">
    <property type="entry name" value="Ppantetheine_attach_site"/>
</dbReference>
<dbReference type="InterPro" id="IPR013154">
    <property type="entry name" value="ADH-like_N"/>
</dbReference>
<dbReference type="InterPro" id="IPR029063">
    <property type="entry name" value="SAM-dependent_MTases_sf"/>
</dbReference>
<dbReference type="SUPFAM" id="SSF50129">
    <property type="entry name" value="GroES-like"/>
    <property type="match status" value="1"/>
</dbReference>
<dbReference type="PANTHER" id="PTHR43775">
    <property type="entry name" value="FATTY ACID SYNTHASE"/>
    <property type="match status" value="1"/>
</dbReference>
<dbReference type="SMART" id="SM00829">
    <property type="entry name" value="PKS_ER"/>
    <property type="match status" value="1"/>
</dbReference>
<dbReference type="InterPro" id="IPR011032">
    <property type="entry name" value="GroES-like_sf"/>
</dbReference>
<dbReference type="GO" id="GO:0044550">
    <property type="term" value="P:secondary metabolite biosynthetic process"/>
    <property type="evidence" value="ECO:0007669"/>
    <property type="project" value="TreeGrafter"/>
</dbReference>
<proteinExistence type="predicted"/>
<dbReference type="InterPro" id="IPR036291">
    <property type="entry name" value="NAD(P)-bd_dom_sf"/>
</dbReference>
<dbReference type="SUPFAM" id="SSF53901">
    <property type="entry name" value="Thiolase-like"/>
    <property type="match status" value="1"/>
</dbReference>
<dbReference type="GO" id="GO:0006633">
    <property type="term" value="P:fatty acid biosynthetic process"/>
    <property type="evidence" value="ECO:0007669"/>
    <property type="project" value="InterPro"/>
</dbReference>
<evidence type="ECO:0000259" key="12">
    <source>
        <dbReference type="PROSITE" id="PS52019"/>
    </source>
</evidence>
<feature type="active site" description="Proton acceptor; for dehydratase activity" evidence="8">
    <location>
        <position position="956"/>
    </location>
</feature>
<evidence type="ECO:0000256" key="7">
    <source>
        <dbReference type="ARBA" id="ARBA00023315"/>
    </source>
</evidence>
<feature type="region of interest" description="Disordered" evidence="9">
    <location>
        <begin position="530"/>
        <end position="550"/>
    </location>
</feature>
<dbReference type="GO" id="GO:0004312">
    <property type="term" value="F:fatty acid synthase activity"/>
    <property type="evidence" value="ECO:0007669"/>
    <property type="project" value="TreeGrafter"/>
</dbReference>
<dbReference type="PROSITE" id="PS50075">
    <property type="entry name" value="CARRIER"/>
    <property type="match status" value="1"/>
</dbReference>
<keyword evidence="5" id="KW-0560">Oxidoreductase</keyword>
<dbReference type="Pfam" id="PF00698">
    <property type="entry name" value="Acyl_transf_1"/>
    <property type="match status" value="1"/>
</dbReference>
<feature type="compositionally biased region" description="Polar residues" evidence="9">
    <location>
        <begin position="1"/>
        <end position="22"/>
    </location>
</feature>
<name>A0AA40EU40_9PEZI</name>
<evidence type="ECO:0000259" key="11">
    <source>
        <dbReference type="PROSITE" id="PS52004"/>
    </source>
</evidence>
<dbReference type="InterPro" id="IPR020843">
    <property type="entry name" value="ER"/>
</dbReference>
<feature type="domain" description="Ketosynthase family 3 (KS3)" evidence="11">
    <location>
        <begin position="32"/>
        <end position="449"/>
    </location>
</feature>
<dbReference type="Pfam" id="PF00550">
    <property type="entry name" value="PP-binding"/>
    <property type="match status" value="1"/>
</dbReference>
<dbReference type="Gene3D" id="3.90.180.10">
    <property type="entry name" value="Medium-chain alcohol dehydrogenases, catalytic domain"/>
    <property type="match status" value="1"/>
</dbReference>
<dbReference type="InterPro" id="IPR057326">
    <property type="entry name" value="KR_dom"/>
</dbReference>
<dbReference type="InterPro" id="IPR049552">
    <property type="entry name" value="PKS_DH_N"/>
</dbReference>
<evidence type="ECO:0000256" key="8">
    <source>
        <dbReference type="PROSITE-ProRule" id="PRU01363"/>
    </source>
</evidence>
<sequence>MDASATYSNGNGSEPSHTTPNDATPPVSPNYTRAIAICGMALRLPGDIRDADTFWDVLQNGRDTRSEIPASRFHAGGFDRTMGAHGFDIRHGYFLDQDLACFDSSFFSCRPMELERMDPQCRQLLEVVRECLENAGETEYRGSQTGCYVGTFGDDWQLLDFKDDLQSGGGSRLNQDLFLAGRVSYEFDLRGPSMVIKTGCSASMVAVHEACRALQAFDADAAIVGGTSLILTPHMHSVMASTGILSPGGSCKPFDATADGFGRAEAINAVFLKRFDDAVRDGNPIRAVIRASGTSANGRSSDGLLAPTTAAQADLIRKVYNSAGLDPAETGYIECHGTGTIQGDRKETLAVADVFGSSGGIHMGSVKANVGHSEGASGITSLIKAVLSLEKGIIPPQIKFSQPNPDIPFKEAGLIVPTKRTQWPADRAERISINSFGIGGSNAHVVVESIASFRPELTTYAPPRALAQLLALEPTLLVLSANISSSLQRLTEKMTNYHSKYPERLQDLCYSLALRRETLRHRAFVVVGGRSDSSLNSKPDASSTPGTPPPKLVMAFSGQGAQWPQMGLDLLSHDADFLNDVRAMDEALSRLQNPPPWLLEEELAKSGSTSRVYEAELSQPLCTALQIALVQSLSRKGIRPDAVVGHSSGEIAAYYAAGALSLAEAITVAYYRGFAIKKMMTQAGAMAAIGLGATDVAPFLIADAVVVAAENSAGSTTISGDAHAVELVMDAIQKVHPDIVCKKLLVDMAYHSHHMEAPATAYHQHLLQELGDCIRTPNLPVYSTVSGVLHQGAVGLSHWSTNLTSPVRFSSAAAHVLNALPGCILLEVGPHSQLKAPLRQIASELPHPPASYFPTMVRGEDARAILLGTIGGLWQHGLPVDFSSFVKPGKVLSDLPVYPWDHSTRWWGEGRVAKAWQHRDFGHHGLLGQRIPEVSDVEPSWRVVLDLGDEPWLADHRINGDVVFPFAAYITMAGEAIRQLTKVNSGYSVRHVVVHSPLLLRHEKPVEILTSLRRQRLTDSADSEFYHFSIIAYTGHAWVKHCHGLVKPNNSGVGSYQAGDRPRFPRKVSAQKFYAGLHRLGIQFGPSFRRLQNLEASATQNRAACEIMAPSPRHKTMAPYHMHPTALDACFQLAIAALARGSGRNMQHIAIPSMIREIDVFSPFQADVSSPKWASAVASSENYGTKTSVEAATADGHIVFRLSGFKLSRLGDDGPTTSSDLRHAGCLLAWHPHVDFANLASLIKPPLTDAAARQALEELTFLLIIDSEDTARSIDPQAEHLQLLKCWLQRSTHEALEGRYPVLDSATVAEMLAMDGEARAAAIEDHHHRLRDTPCDTIAKVLRRVHNSSARLLAGEIEAIELLMDGNLLADLYSDMVFDVGPFVSALCISKPGLAILEVGAGTGGTTATILDSAVTQGQQQPAYAKYTFTDISAGFFPAAQERFRSASNMEYRTLDGSRSVLDQGFEAASYDLIVASNVIHALPSLGAALSNLRMLLRPGGRLLLMELCGDMKSLGFIFGHFAGWWLGRNDGREWSPHAPVERWDAELRRAGFSGVDTVVLDAPAPFHLCATMVSRALLPSSSISLGFGGSCTGTIAILHRDPEAPITKALAAGLASRGRDVAMVKLGGNDAPPSPDAMVIATLDHEPTPFFHEVSAAGLGAFQTFCRDYALRELLWLMPRTSIRCSDPRAAQTLGALGTFRNEGTLPFFTLEIAAHEEANFVDLVLRVAEAIIARDDDYRPVMSDRAFLVDGGVVKVARLEPISLEADAEVEAASSKPEIITSLREAAVGVEKYVDVGQAGSLASLCWKSRRVVTKLEGDEVVIEAKAVGLNFRDVLSILGVFDFGSDKVALGLEVSGVVVQVGSHVEHLAVGDRVAGIGDSGCLSTMPVLKALNCAKIPDELGFEDAAAMVMVYVTTIYALIHVARIEQGQTVLIHSGCDGVGLAALQVCRVVGAKAYITVGTQSKIDYAVSNLGVPREHIFSSRKETFVQDVMVATDGHGVDVVLNSLSGSLLSASWKCVAEFGKMIEIGKADIIGRGSLDMEPFLLNRSFCCVDVAALSLKRPGVINRTLHQMLEFVAQGELRALDKVTVFDAAEVEKAYRWLQDGDSIGKAVVRIPDSTDISAAPLCREPVHFRQDASYLVTGGLGGLGRSIAVWMAERGARNLVFLSRGAGKKPRDQDFLLELETMGCRGVAVAGRVDVMDDVRRAIAQAPTPIRGVIHLAMVQREGAAVGLSHEDWQAAVTPKVDGAWNLHNGFADAPLDFFVMTSSGFTITHQPGEGSYSAACAFLESFAQYRRGLGLPASTLVVCPLAEVGFVEENPAAMMRLRTGGYHFLAEREFLDFVEYAIRHQYPENDETWSDSGYVAMGIRSDVPLSDPRCRAPWRHDPRLGTHHNLAPDGVDPEASTLRANRDVVGAAAKLLARVRADPSALDDPGTAEILAGEIGRRVRIIMMQEPDEVDIGQTLQQMGVDSLMTVELRRWLKLSFGVGMTTLELMGGGTLRDMGAVLASKIKDMLNDE</sequence>
<dbReference type="InterPro" id="IPR049551">
    <property type="entry name" value="PKS_DH_C"/>
</dbReference>
<dbReference type="GO" id="GO:0004315">
    <property type="term" value="F:3-oxoacyl-[acyl-carrier-protein] synthase activity"/>
    <property type="evidence" value="ECO:0007669"/>
    <property type="project" value="InterPro"/>
</dbReference>
<dbReference type="SUPFAM" id="SSF52151">
    <property type="entry name" value="FabD/lysophospholipase-like"/>
    <property type="match status" value="1"/>
</dbReference>
<dbReference type="InterPro" id="IPR016039">
    <property type="entry name" value="Thiolase-like"/>
</dbReference>
<dbReference type="Gene3D" id="3.40.50.720">
    <property type="entry name" value="NAD(P)-binding Rossmann-like Domain"/>
    <property type="match status" value="2"/>
</dbReference>
<dbReference type="InterPro" id="IPR014031">
    <property type="entry name" value="Ketoacyl_synth_C"/>
</dbReference>
<accession>A0AA40EU40</accession>
<dbReference type="Pfam" id="PF08240">
    <property type="entry name" value="ADH_N"/>
    <property type="match status" value="1"/>
</dbReference>
<dbReference type="SMART" id="SM00822">
    <property type="entry name" value="PKS_KR"/>
    <property type="match status" value="1"/>
</dbReference>
<dbReference type="SMART" id="SM00826">
    <property type="entry name" value="PKS_DH"/>
    <property type="match status" value="1"/>
</dbReference>
<dbReference type="Gene3D" id="3.10.129.110">
    <property type="entry name" value="Polyketide synthase dehydratase"/>
    <property type="match status" value="1"/>
</dbReference>
<evidence type="ECO:0000313" key="13">
    <source>
        <dbReference type="EMBL" id="KAK0745594.1"/>
    </source>
</evidence>
<evidence type="ECO:0000256" key="4">
    <source>
        <dbReference type="ARBA" id="ARBA00022857"/>
    </source>
</evidence>
<dbReference type="Pfam" id="PF16197">
    <property type="entry name" value="KAsynt_C_assoc"/>
    <property type="match status" value="1"/>
</dbReference>
<dbReference type="InterPro" id="IPR013968">
    <property type="entry name" value="PKS_KR"/>
</dbReference>
<evidence type="ECO:0000313" key="14">
    <source>
        <dbReference type="Proteomes" id="UP001172155"/>
    </source>
</evidence>
<feature type="region of interest" description="C-terminal hotdog fold" evidence="8">
    <location>
        <begin position="1065"/>
        <end position="1216"/>
    </location>
</feature>
<keyword evidence="3" id="KW-0808">Transferase</keyword>
<dbReference type="Gene3D" id="3.30.70.3290">
    <property type="match status" value="1"/>
</dbReference>
<dbReference type="SMART" id="SM00825">
    <property type="entry name" value="PKS_KS"/>
    <property type="match status" value="1"/>
</dbReference>
<dbReference type="InterPro" id="IPR016036">
    <property type="entry name" value="Malonyl_transacylase_ACP-bd"/>
</dbReference>
<dbReference type="SUPFAM" id="SSF55048">
    <property type="entry name" value="Probable ACP-binding domain of malonyl-CoA ACP transacylase"/>
    <property type="match status" value="1"/>
</dbReference>
<dbReference type="PROSITE" id="PS00606">
    <property type="entry name" value="KS3_1"/>
    <property type="match status" value="1"/>
</dbReference>
<dbReference type="Gene3D" id="3.40.366.10">
    <property type="entry name" value="Malonyl-Coenzyme A Acyl Carrier Protein, domain 2"/>
    <property type="match status" value="1"/>
</dbReference>
<feature type="region of interest" description="N-terminal hotdog fold" evidence="8">
    <location>
        <begin position="924"/>
        <end position="1053"/>
    </location>
</feature>
<keyword evidence="7" id="KW-0012">Acyltransferase</keyword>
<dbReference type="InterPro" id="IPR018201">
    <property type="entry name" value="Ketoacyl_synth_AS"/>
</dbReference>
<dbReference type="GO" id="GO:0031177">
    <property type="term" value="F:phosphopantetheine binding"/>
    <property type="evidence" value="ECO:0007669"/>
    <property type="project" value="InterPro"/>
</dbReference>
<dbReference type="InterPro" id="IPR009081">
    <property type="entry name" value="PP-bd_ACP"/>
</dbReference>
<keyword evidence="14" id="KW-1185">Reference proteome</keyword>
<dbReference type="InterPro" id="IPR001227">
    <property type="entry name" value="Ac_transferase_dom_sf"/>
</dbReference>
<dbReference type="Pfam" id="PF14765">
    <property type="entry name" value="PS-DH"/>
    <property type="match status" value="1"/>
</dbReference>
<dbReference type="Pfam" id="PF02801">
    <property type="entry name" value="Ketoacyl-synt_C"/>
    <property type="match status" value="1"/>
</dbReference>
<feature type="domain" description="Carrier" evidence="10">
    <location>
        <begin position="2443"/>
        <end position="2518"/>
    </location>
</feature>
<evidence type="ECO:0000256" key="9">
    <source>
        <dbReference type="SAM" id="MobiDB-lite"/>
    </source>
</evidence>
<dbReference type="Proteomes" id="UP001172155">
    <property type="component" value="Unassembled WGS sequence"/>
</dbReference>
<dbReference type="PROSITE" id="PS52004">
    <property type="entry name" value="KS3_2"/>
    <property type="match status" value="1"/>
</dbReference>
<protein>
    <recommendedName>
        <fullName evidence="15">Polyketide synthase</fullName>
    </recommendedName>
</protein>
<dbReference type="InterPro" id="IPR032821">
    <property type="entry name" value="PKS_assoc"/>
</dbReference>
<dbReference type="Pfam" id="PF13602">
    <property type="entry name" value="ADH_zinc_N_2"/>
    <property type="match status" value="1"/>
</dbReference>
<keyword evidence="6" id="KW-0511">Multifunctional enzyme</keyword>
<dbReference type="Pfam" id="PF00109">
    <property type="entry name" value="ketoacyl-synt"/>
    <property type="match status" value="1"/>
</dbReference>
<feature type="domain" description="PKS/mFAS DH" evidence="12">
    <location>
        <begin position="924"/>
        <end position="1216"/>
    </location>
</feature>
<evidence type="ECO:0008006" key="15">
    <source>
        <dbReference type="Google" id="ProtNLM"/>
    </source>
</evidence>
<evidence type="ECO:0000256" key="5">
    <source>
        <dbReference type="ARBA" id="ARBA00023002"/>
    </source>
</evidence>
<dbReference type="InterPro" id="IPR014030">
    <property type="entry name" value="Ketoacyl_synth_N"/>
</dbReference>
<dbReference type="Gene3D" id="3.40.50.150">
    <property type="entry name" value="Vaccinia Virus protein VP39"/>
    <property type="match status" value="1"/>
</dbReference>
<dbReference type="InterPro" id="IPR042104">
    <property type="entry name" value="PKS_dehydratase_sf"/>
</dbReference>
<dbReference type="SUPFAM" id="SSF47336">
    <property type="entry name" value="ACP-like"/>
    <property type="match status" value="1"/>
</dbReference>
<dbReference type="PROSITE" id="PS52019">
    <property type="entry name" value="PKS_MFAS_DH"/>
    <property type="match status" value="1"/>
</dbReference>
<dbReference type="Pfam" id="PF08659">
    <property type="entry name" value="KR"/>
    <property type="match status" value="1"/>
</dbReference>
<dbReference type="GO" id="GO:0016491">
    <property type="term" value="F:oxidoreductase activity"/>
    <property type="evidence" value="ECO:0007669"/>
    <property type="project" value="UniProtKB-KW"/>
</dbReference>
<reference evidence="13" key="1">
    <citation type="submission" date="2023-06" db="EMBL/GenBank/DDBJ databases">
        <title>Genome-scale phylogeny and comparative genomics of the fungal order Sordariales.</title>
        <authorList>
            <consortium name="Lawrence Berkeley National Laboratory"/>
            <person name="Hensen N."/>
            <person name="Bonometti L."/>
            <person name="Westerberg I."/>
            <person name="Brannstrom I.O."/>
            <person name="Guillou S."/>
            <person name="Cros-Aarteil S."/>
            <person name="Calhoun S."/>
            <person name="Haridas S."/>
            <person name="Kuo A."/>
            <person name="Mondo S."/>
            <person name="Pangilinan J."/>
            <person name="Riley R."/>
            <person name="LaButti K."/>
            <person name="Andreopoulos B."/>
            <person name="Lipzen A."/>
            <person name="Chen C."/>
            <person name="Yanf M."/>
            <person name="Daum C."/>
            <person name="Ng V."/>
            <person name="Clum A."/>
            <person name="Steindorff A."/>
            <person name="Ohm R."/>
            <person name="Martin F."/>
            <person name="Silar P."/>
            <person name="Natvig D."/>
            <person name="Lalanne C."/>
            <person name="Gautier V."/>
            <person name="Ament-velasquez S.L."/>
            <person name="Kruys A."/>
            <person name="Hutchinson M.I."/>
            <person name="Powell A.J."/>
            <person name="Barry K."/>
            <person name="Miller A.N."/>
            <person name="Grigoriev I.V."/>
            <person name="Debuchy R."/>
            <person name="Gladieux P."/>
            <person name="Thoren M.H."/>
            <person name="Johannesson H."/>
        </authorList>
    </citation>
    <scope>NUCLEOTIDE SEQUENCE</scope>
    <source>
        <strain evidence="13">SMH3187-1</strain>
    </source>
</reference>
<dbReference type="InterPro" id="IPR013217">
    <property type="entry name" value="Methyltransf_12"/>
</dbReference>
<feature type="region of interest" description="Disordered" evidence="9">
    <location>
        <begin position="1"/>
        <end position="28"/>
    </location>
</feature>
<organism evidence="13 14">
    <name type="scientific">Schizothecium vesticola</name>
    <dbReference type="NCBI Taxonomy" id="314040"/>
    <lineage>
        <taxon>Eukaryota</taxon>
        <taxon>Fungi</taxon>
        <taxon>Dikarya</taxon>
        <taxon>Ascomycota</taxon>
        <taxon>Pezizomycotina</taxon>
        <taxon>Sordariomycetes</taxon>
        <taxon>Sordariomycetidae</taxon>
        <taxon>Sordariales</taxon>
        <taxon>Schizotheciaceae</taxon>
        <taxon>Schizothecium</taxon>
    </lineage>
</organism>
<evidence type="ECO:0000256" key="6">
    <source>
        <dbReference type="ARBA" id="ARBA00023268"/>
    </source>
</evidence>
<feature type="compositionally biased region" description="Polar residues" evidence="9">
    <location>
        <begin position="531"/>
        <end position="545"/>
    </location>
</feature>
<gene>
    <name evidence="13" type="ORF">B0T18DRAFT_326747</name>
</gene>
<dbReference type="CDD" id="cd00833">
    <property type="entry name" value="PKS"/>
    <property type="match status" value="1"/>
</dbReference>
<dbReference type="SMART" id="SM00823">
    <property type="entry name" value="PKS_PP"/>
    <property type="match status" value="1"/>
</dbReference>
<dbReference type="Pfam" id="PF21089">
    <property type="entry name" value="PKS_DH_N"/>
    <property type="match status" value="1"/>
</dbReference>
<dbReference type="InterPro" id="IPR020806">
    <property type="entry name" value="PKS_PP-bd"/>
</dbReference>
<dbReference type="InterPro" id="IPR020841">
    <property type="entry name" value="PKS_Beta-ketoAc_synthase_dom"/>
</dbReference>
<dbReference type="InterPro" id="IPR049900">
    <property type="entry name" value="PKS_mFAS_DH"/>
</dbReference>
<dbReference type="InterPro" id="IPR020807">
    <property type="entry name" value="PKS_DH"/>
</dbReference>
<dbReference type="InterPro" id="IPR014043">
    <property type="entry name" value="Acyl_transferase_dom"/>
</dbReference>
<keyword evidence="4" id="KW-0521">NADP</keyword>
<dbReference type="PANTHER" id="PTHR43775:SF37">
    <property type="entry name" value="SI:DKEY-61P9.11"/>
    <property type="match status" value="1"/>
</dbReference>
<dbReference type="InterPro" id="IPR036736">
    <property type="entry name" value="ACP-like_sf"/>
</dbReference>
<evidence type="ECO:0000256" key="1">
    <source>
        <dbReference type="ARBA" id="ARBA00022450"/>
    </source>
</evidence>
<evidence type="ECO:0000256" key="2">
    <source>
        <dbReference type="ARBA" id="ARBA00022553"/>
    </source>
</evidence>
<evidence type="ECO:0000259" key="10">
    <source>
        <dbReference type="PROSITE" id="PS50075"/>
    </source>
</evidence>
<dbReference type="SUPFAM" id="SSF51735">
    <property type="entry name" value="NAD(P)-binding Rossmann-fold domains"/>
    <property type="match status" value="2"/>
</dbReference>
<comment type="caution">
    <text evidence="13">The sequence shown here is derived from an EMBL/GenBank/DDBJ whole genome shotgun (WGS) entry which is preliminary data.</text>
</comment>
<dbReference type="Gene3D" id="1.10.1200.10">
    <property type="entry name" value="ACP-like"/>
    <property type="match status" value="1"/>
</dbReference>
<dbReference type="InterPro" id="IPR050091">
    <property type="entry name" value="PKS_NRPS_Biosynth_Enz"/>
</dbReference>
<feature type="active site" description="Proton donor; for dehydratase activity" evidence="8">
    <location>
        <position position="1128"/>
    </location>
</feature>
<dbReference type="InterPro" id="IPR016035">
    <property type="entry name" value="Acyl_Trfase/lysoPLipase"/>
</dbReference>
<dbReference type="Pfam" id="PF08242">
    <property type="entry name" value="Methyltransf_12"/>
    <property type="match status" value="1"/>
</dbReference>
<dbReference type="EMBL" id="JAUKUD010000004">
    <property type="protein sequence ID" value="KAK0745594.1"/>
    <property type="molecule type" value="Genomic_DNA"/>
</dbReference>
<dbReference type="PROSITE" id="PS00012">
    <property type="entry name" value="PHOSPHOPANTETHEINE"/>
    <property type="match status" value="1"/>
</dbReference>